<dbReference type="AlphaFoldDB" id="A0A1Y1ZBR2"/>
<organism evidence="2 3">
    <name type="scientific">Neocallimastix californiae</name>
    <dbReference type="NCBI Taxonomy" id="1754190"/>
    <lineage>
        <taxon>Eukaryota</taxon>
        <taxon>Fungi</taxon>
        <taxon>Fungi incertae sedis</taxon>
        <taxon>Chytridiomycota</taxon>
        <taxon>Chytridiomycota incertae sedis</taxon>
        <taxon>Neocallimastigomycetes</taxon>
        <taxon>Neocallimastigales</taxon>
        <taxon>Neocallimastigaceae</taxon>
        <taxon>Neocallimastix</taxon>
    </lineage>
</organism>
<accession>A0A1Y1ZBR2</accession>
<comment type="caution">
    <text evidence="2">The sequence shown here is derived from an EMBL/GenBank/DDBJ whole genome shotgun (WGS) entry which is preliminary data.</text>
</comment>
<protein>
    <recommendedName>
        <fullName evidence="1">RNA ligase domain-containing protein</fullName>
    </recommendedName>
</protein>
<dbReference type="Gene3D" id="3.30.470.30">
    <property type="entry name" value="DNA ligase/mRNA capping enzyme"/>
    <property type="match status" value="1"/>
</dbReference>
<name>A0A1Y1ZBR2_9FUNG</name>
<dbReference type="OrthoDB" id="19045at2759"/>
<evidence type="ECO:0000259" key="1">
    <source>
        <dbReference type="Pfam" id="PF09414"/>
    </source>
</evidence>
<dbReference type="Proteomes" id="UP000193920">
    <property type="component" value="Unassembled WGS sequence"/>
</dbReference>
<dbReference type="InterPro" id="IPR021122">
    <property type="entry name" value="RNA_ligase_dom_REL/Rnl2"/>
</dbReference>
<dbReference type="PANTHER" id="PTHR43883:SF1">
    <property type="entry name" value="GLUCONOKINASE"/>
    <property type="match status" value="1"/>
</dbReference>
<proteinExistence type="predicted"/>
<dbReference type="PANTHER" id="PTHR43883">
    <property type="entry name" value="SLR0207 PROTEIN"/>
    <property type="match status" value="1"/>
</dbReference>
<dbReference type="SUPFAM" id="SSF56091">
    <property type="entry name" value="DNA ligase/mRNA capping enzyme, catalytic domain"/>
    <property type="match status" value="1"/>
</dbReference>
<dbReference type="Pfam" id="PF09414">
    <property type="entry name" value="RNA_ligase"/>
    <property type="match status" value="1"/>
</dbReference>
<reference evidence="2 3" key="1">
    <citation type="submission" date="2016-08" db="EMBL/GenBank/DDBJ databases">
        <title>A Parts List for Fungal Cellulosomes Revealed by Comparative Genomics.</title>
        <authorList>
            <consortium name="DOE Joint Genome Institute"/>
            <person name="Haitjema C.H."/>
            <person name="Gilmore S.P."/>
            <person name="Henske J.K."/>
            <person name="Solomon K.V."/>
            <person name="De Groot R."/>
            <person name="Kuo A."/>
            <person name="Mondo S.J."/>
            <person name="Salamov A.A."/>
            <person name="Labutti K."/>
            <person name="Zhao Z."/>
            <person name="Chiniquy J."/>
            <person name="Barry K."/>
            <person name="Brewer H.M."/>
            <person name="Purvine S.O."/>
            <person name="Wright A.T."/>
            <person name="Boxma B."/>
            <person name="Van Alen T."/>
            <person name="Hackstein J.H."/>
            <person name="Baker S.E."/>
            <person name="Grigoriev I.V."/>
            <person name="O'Malley M.A."/>
        </authorList>
    </citation>
    <scope>NUCLEOTIDE SEQUENCE [LARGE SCALE GENOMIC DNA]</scope>
    <source>
        <strain evidence="2 3">G1</strain>
    </source>
</reference>
<feature type="domain" description="RNA ligase" evidence="1">
    <location>
        <begin position="7"/>
        <end position="156"/>
    </location>
</feature>
<sequence length="185" mass="21454">MDKDDCFARSDGASTRSPWTKNIWSPSNGLYWRIQSLIGPGETIFGENLYGEHAIKYDNLSTYFHIFGAVGPSKENPQSNIFHSWEDLKKVSEKLEIPTVPVIYEGILESEKQLKKIIEDTMKEPSAYGTTKEGVVMRIKDSFLFDDFSKCVCKWVRPNHVQEGAMHWTKNWKRADLINNNEYYY</sequence>
<dbReference type="InterPro" id="IPR052732">
    <property type="entry name" value="Cell-binding_unc_protein"/>
</dbReference>
<evidence type="ECO:0000313" key="2">
    <source>
        <dbReference type="EMBL" id="ORY07690.1"/>
    </source>
</evidence>
<gene>
    <name evidence="2" type="ORF">LY90DRAFT_519090</name>
</gene>
<evidence type="ECO:0000313" key="3">
    <source>
        <dbReference type="Proteomes" id="UP000193920"/>
    </source>
</evidence>
<keyword evidence="3" id="KW-1185">Reference proteome</keyword>
<dbReference type="EMBL" id="MCOG01000429">
    <property type="protein sequence ID" value="ORY07690.1"/>
    <property type="molecule type" value="Genomic_DNA"/>
</dbReference>